<proteinExistence type="predicted"/>
<evidence type="ECO:0008006" key="3">
    <source>
        <dbReference type="Google" id="ProtNLM"/>
    </source>
</evidence>
<dbReference type="EMBL" id="JBHRSV010000012">
    <property type="protein sequence ID" value="MFC2925856.1"/>
    <property type="molecule type" value="Genomic_DNA"/>
</dbReference>
<dbReference type="RefSeq" id="WP_343164954.1">
    <property type="nucleotide sequence ID" value="NZ_JBHRSV010000012.1"/>
</dbReference>
<protein>
    <recommendedName>
        <fullName evidence="3">DUF945 domain-containing protein</fullName>
    </recommendedName>
</protein>
<accession>A0ABV6ZWT0</accession>
<keyword evidence="2" id="KW-1185">Reference proteome</keyword>
<name>A0ABV6ZWT0_9PROT</name>
<organism evidence="1 2">
    <name type="scientific">Hyphobacterium vulgare</name>
    <dbReference type="NCBI Taxonomy" id="1736751"/>
    <lineage>
        <taxon>Bacteria</taxon>
        <taxon>Pseudomonadati</taxon>
        <taxon>Pseudomonadota</taxon>
        <taxon>Alphaproteobacteria</taxon>
        <taxon>Maricaulales</taxon>
        <taxon>Maricaulaceae</taxon>
        <taxon>Hyphobacterium</taxon>
    </lineage>
</organism>
<evidence type="ECO:0000313" key="2">
    <source>
        <dbReference type="Proteomes" id="UP001595379"/>
    </source>
</evidence>
<reference evidence="2" key="1">
    <citation type="journal article" date="2019" name="Int. J. Syst. Evol. Microbiol.">
        <title>The Global Catalogue of Microorganisms (GCM) 10K type strain sequencing project: providing services to taxonomists for standard genome sequencing and annotation.</title>
        <authorList>
            <consortium name="The Broad Institute Genomics Platform"/>
            <consortium name="The Broad Institute Genome Sequencing Center for Infectious Disease"/>
            <person name="Wu L."/>
            <person name="Ma J."/>
        </authorList>
    </citation>
    <scope>NUCLEOTIDE SEQUENCE [LARGE SCALE GENOMIC DNA]</scope>
    <source>
        <strain evidence="2">KCTC 52487</strain>
    </source>
</reference>
<dbReference type="Proteomes" id="UP001595379">
    <property type="component" value="Unassembled WGS sequence"/>
</dbReference>
<dbReference type="PROSITE" id="PS51257">
    <property type="entry name" value="PROKAR_LIPOPROTEIN"/>
    <property type="match status" value="1"/>
</dbReference>
<sequence length="552" mass="58831">MRLAQLTTSAAIAVLVAACGGNESQGTTTEVDEATAASALAALHLATSGEGAVSWGERTFDDGVYTFTDVVFADTTPDDDDAEAALTDEDGNAIELDSGSDVDFDAVRAERMIVAAPRFDDDGDVIFDRLSIENATFVGEEGETSEGGFTRLLLENPNAAMVADFARGFSGVEPDEDEDPDFASYRFDNFAFEGLNMASPNADEDFEFTLARFAMSDYQGDRLGRFELSGFGFAGTDPEAGEIRFGFDEMVIENIGPSMIDGVNRGIAAEMASQAGEALVEEAGAVDIDSYNPFDAYDSFRFTGLDANIGGVIVNMDSLSAAIDERAGEVVMTSNMTPLVVRPNTEQAFGAQLALGLGMLGYQQIELQGGSEAVYDLDDDRVYSRGENYFEMTDGFRIEAESDLAGYMAYAREAMRLSTAMQPGDLDGEDMMAIFDPLMINRLVIRLEDHSLLDRALTAGSAAQGMSKDELRQQAGAMISLGLMGVPAEVPRPLVSQLSEALVSFINEGGTITIAVEPEEPISIGTLVRAGETGAFDFDAYGITVSAEPAAE</sequence>
<gene>
    <name evidence="1" type="ORF">ACFOOR_07035</name>
</gene>
<comment type="caution">
    <text evidence="1">The sequence shown here is derived from an EMBL/GenBank/DDBJ whole genome shotgun (WGS) entry which is preliminary data.</text>
</comment>
<evidence type="ECO:0000313" key="1">
    <source>
        <dbReference type="EMBL" id="MFC2925856.1"/>
    </source>
</evidence>